<organism evidence="7 8">
    <name type="scientific">Micromonospora rhizosphaerae</name>
    <dbReference type="NCBI Taxonomy" id="568872"/>
    <lineage>
        <taxon>Bacteria</taxon>
        <taxon>Bacillati</taxon>
        <taxon>Actinomycetota</taxon>
        <taxon>Actinomycetes</taxon>
        <taxon>Micromonosporales</taxon>
        <taxon>Micromonosporaceae</taxon>
        <taxon>Micromonospora</taxon>
    </lineage>
</organism>
<gene>
    <name evidence="7" type="ORF">GA0070624_3586</name>
</gene>
<evidence type="ECO:0000313" key="8">
    <source>
        <dbReference type="Proteomes" id="UP000199413"/>
    </source>
</evidence>
<dbReference type="Gene3D" id="2.20.25.90">
    <property type="entry name" value="ADC-like domains"/>
    <property type="match status" value="1"/>
</dbReference>
<keyword evidence="8" id="KW-1185">Reference proteome</keyword>
<comment type="similarity">
    <text evidence="1">Belongs to the prokaryotic molybdopterin-containing oxidoreductase family.</text>
</comment>
<protein>
    <submittedName>
        <fullName evidence="7">Anaerobic selenocysteine-containing dehydrogenase</fullName>
    </submittedName>
</protein>
<dbReference type="GO" id="GO:0016491">
    <property type="term" value="F:oxidoreductase activity"/>
    <property type="evidence" value="ECO:0007669"/>
    <property type="project" value="InterPro"/>
</dbReference>
<feature type="domain" description="4Fe-4S Mo/W bis-MGD-type" evidence="6">
    <location>
        <begin position="29"/>
        <end position="86"/>
    </location>
</feature>
<dbReference type="InterPro" id="IPR006657">
    <property type="entry name" value="MoPterin_dinucl-bd_dom"/>
</dbReference>
<dbReference type="GO" id="GO:0046872">
    <property type="term" value="F:metal ion binding"/>
    <property type="evidence" value="ECO:0007669"/>
    <property type="project" value="UniProtKB-KW"/>
</dbReference>
<dbReference type="STRING" id="568872.GA0070624_3586"/>
<evidence type="ECO:0000256" key="1">
    <source>
        <dbReference type="ARBA" id="ARBA00010312"/>
    </source>
</evidence>
<evidence type="ECO:0000256" key="5">
    <source>
        <dbReference type="SAM" id="MobiDB-lite"/>
    </source>
</evidence>
<dbReference type="InterPro" id="IPR050612">
    <property type="entry name" value="Prok_Mopterin_Oxidored"/>
</dbReference>
<dbReference type="SUPFAM" id="SSF50692">
    <property type="entry name" value="ADC-like"/>
    <property type="match status" value="1"/>
</dbReference>
<dbReference type="Pfam" id="PF04879">
    <property type="entry name" value="Molybdop_Fe4S4"/>
    <property type="match status" value="1"/>
</dbReference>
<keyword evidence="2" id="KW-0479">Metal-binding</keyword>
<evidence type="ECO:0000256" key="4">
    <source>
        <dbReference type="ARBA" id="ARBA00023014"/>
    </source>
</evidence>
<dbReference type="PANTHER" id="PTHR43742">
    <property type="entry name" value="TRIMETHYLAMINE-N-OXIDE REDUCTASE"/>
    <property type="match status" value="1"/>
</dbReference>
<dbReference type="Gene3D" id="3.40.228.10">
    <property type="entry name" value="Dimethylsulfoxide Reductase, domain 2"/>
    <property type="match status" value="1"/>
</dbReference>
<dbReference type="AlphaFoldDB" id="A0A1C6SEH4"/>
<keyword evidence="3" id="KW-0408">Iron</keyword>
<dbReference type="Gene3D" id="2.40.40.20">
    <property type="match status" value="1"/>
</dbReference>
<evidence type="ECO:0000256" key="3">
    <source>
        <dbReference type="ARBA" id="ARBA00023004"/>
    </source>
</evidence>
<keyword evidence="4" id="KW-0411">Iron-sulfur</keyword>
<feature type="compositionally biased region" description="Low complexity" evidence="5">
    <location>
        <begin position="9"/>
        <end position="20"/>
    </location>
</feature>
<proteinExistence type="inferred from homology"/>
<dbReference type="Pfam" id="PF01568">
    <property type="entry name" value="Molydop_binding"/>
    <property type="match status" value="1"/>
</dbReference>
<accession>A0A1C6SEH4</accession>
<reference evidence="8" key="1">
    <citation type="submission" date="2016-06" db="EMBL/GenBank/DDBJ databases">
        <authorList>
            <person name="Varghese N."/>
            <person name="Submissions Spin"/>
        </authorList>
    </citation>
    <scope>NUCLEOTIDE SEQUENCE [LARGE SCALE GENOMIC DNA]</scope>
    <source>
        <strain evidence="8">DSM 45431</strain>
    </source>
</reference>
<evidence type="ECO:0000259" key="6">
    <source>
        <dbReference type="PROSITE" id="PS51669"/>
    </source>
</evidence>
<dbReference type="Gene3D" id="3.40.50.740">
    <property type="match status" value="1"/>
</dbReference>
<dbReference type="SMART" id="SM00926">
    <property type="entry name" value="Molybdop_Fe4S4"/>
    <property type="match status" value="1"/>
</dbReference>
<feature type="region of interest" description="Disordered" evidence="5">
    <location>
        <begin position="1"/>
        <end position="23"/>
    </location>
</feature>
<dbReference type="InterPro" id="IPR006963">
    <property type="entry name" value="Mopterin_OxRdtase_4Fe-4S_dom"/>
</dbReference>
<dbReference type="CDD" id="cd02766">
    <property type="entry name" value="MopB_3"/>
    <property type="match status" value="1"/>
</dbReference>
<dbReference type="Proteomes" id="UP000199413">
    <property type="component" value="Unassembled WGS sequence"/>
</dbReference>
<dbReference type="GO" id="GO:0043546">
    <property type="term" value="F:molybdopterin cofactor binding"/>
    <property type="evidence" value="ECO:0007669"/>
    <property type="project" value="InterPro"/>
</dbReference>
<name>A0A1C6SEH4_9ACTN</name>
<dbReference type="Gene3D" id="3.30.2070.10">
    <property type="entry name" value="Formate dehydrogenase/DMSO reductase"/>
    <property type="match status" value="1"/>
</dbReference>
<evidence type="ECO:0000313" key="7">
    <source>
        <dbReference type="EMBL" id="SCL27884.1"/>
    </source>
</evidence>
<dbReference type="InterPro" id="IPR009010">
    <property type="entry name" value="Asp_de-COase-like_dom_sf"/>
</dbReference>
<dbReference type="SUPFAM" id="SSF53706">
    <property type="entry name" value="Formate dehydrogenase/DMSO reductase, domains 1-3"/>
    <property type="match status" value="1"/>
</dbReference>
<dbReference type="PROSITE" id="PS51669">
    <property type="entry name" value="4FE4S_MOW_BIS_MGD"/>
    <property type="match status" value="1"/>
</dbReference>
<dbReference type="GO" id="GO:0051536">
    <property type="term" value="F:iron-sulfur cluster binding"/>
    <property type="evidence" value="ECO:0007669"/>
    <property type="project" value="UniProtKB-KW"/>
</dbReference>
<dbReference type="EMBL" id="FMHV01000002">
    <property type="protein sequence ID" value="SCL27884.1"/>
    <property type="molecule type" value="Genomic_DNA"/>
</dbReference>
<dbReference type="Pfam" id="PF00384">
    <property type="entry name" value="Molybdopterin"/>
    <property type="match status" value="1"/>
</dbReference>
<dbReference type="PANTHER" id="PTHR43742:SF6">
    <property type="entry name" value="OXIDOREDUCTASE YYAE-RELATED"/>
    <property type="match status" value="1"/>
</dbReference>
<evidence type="ECO:0000256" key="2">
    <source>
        <dbReference type="ARBA" id="ARBA00022723"/>
    </source>
</evidence>
<sequence length="728" mass="78064">MSWSTLVSRTTAAPDPAARPGGSIRRMSRATHLGACPLDCPDTCTWQLTVEDGRAVALRGDRDHPFTRGALCGKVNRYLDAVNGPDRLTQPMVRTGPKGVGPVSYRPASWDEAVGRVAAGLRATIDRDGPGAILPYYFAGTMGHVQGWSMGPRLFAHLGSSRLQTTICTAAARAALHSVYGGSVGFEPESIVDARLIVLWGANLLSTNLHQWPFVQEARQRGAYVVTIDPLRTDTAARSDEHVAPLPGTDAALALGLMRQVLDAGGADRAWLAAHTVGWPELEARLGEWPVERAAAECGLDVEVVRRLGERIARTRPTAIRVGLGLQRHHGAGQAIRAICALPLVTGDFRYPGGGALCMTGGHHPVNEAAVVRPPDMPAPPARSVNMSRLAAVLTGEADPPVTSLVVFNANPAATAPDQTRVHAGLRRDDLFTVVLEQRWTDTCDFADVVLPATMQPEHLDLHSSYGHHYTTLNLPVTRAPGEALPNTEIFRRIAAALGLDHPRLRDSDEDLARQLLRDAPVSFEELRERTYARTTGVAVGSAPYADGAFPTPDGRARLLDPRLARHSVDPLVGYTPPVEAADPDLARRFPLVLIAPAGRFLMNSTFASLPWHAGRMGPPRVHLHPDDAAARGLADGDAVRVHNDRGSFLAAVAVDDATRLGLAFTYKAYWARLSPGRSTVNAVTAVRDTDLGGGPTFHDTRVEVEPAPAELLQVDRPQEAAAESSTA</sequence>
<dbReference type="InterPro" id="IPR006656">
    <property type="entry name" value="Mopterin_OxRdtase"/>
</dbReference>